<dbReference type="Pfam" id="PF00069">
    <property type="entry name" value="Pkinase"/>
    <property type="match status" value="1"/>
</dbReference>
<dbReference type="GO" id="GO:0004674">
    <property type="term" value="F:protein serine/threonine kinase activity"/>
    <property type="evidence" value="ECO:0007669"/>
    <property type="project" value="UniProtKB-KW"/>
</dbReference>
<dbReference type="EC" id="2.7.11.1" evidence="3"/>
<dbReference type="RefSeq" id="WP_256547044.1">
    <property type="nucleotide sequence ID" value="NZ_CP101809.1"/>
</dbReference>
<reference evidence="3" key="1">
    <citation type="submission" date="2023-07" db="EMBL/GenBank/DDBJ databases">
        <title>Genomic Encyclopedia of Type Strains, Phase IV (KMG-IV): sequencing the most valuable type-strain genomes for metagenomic binning, comparative biology and taxonomic classification.</title>
        <authorList>
            <person name="Goeker M."/>
        </authorList>
    </citation>
    <scope>NUCLEOTIDE SEQUENCE [LARGE SCALE GENOMIC DNA]</scope>
    <source>
        <strain evidence="3">DSM 21204</strain>
    </source>
</reference>
<dbReference type="SUPFAM" id="SSF56112">
    <property type="entry name" value="Protein kinase-like (PK-like)"/>
    <property type="match status" value="1"/>
</dbReference>
<dbReference type="InterPro" id="IPR008271">
    <property type="entry name" value="Ser/Thr_kinase_AS"/>
</dbReference>
<keyword evidence="1" id="KW-1133">Transmembrane helix</keyword>
<accession>A0ABU0LZY3</accession>
<evidence type="ECO:0000259" key="2">
    <source>
        <dbReference type="PROSITE" id="PS50011"/>
    </source>
</evidence>
<keyword evidence="3" id="KW-0723">Serine/threonine-protein kinase</keyword>
<gene>
    <name evidence="3" type="ORF">J2Z62_000705</name>
</gene>
<dbReference type="CDD" id="cd14014">
    <property type="entry name" value="STKc_PknB_like"/>
    <property type="match status" value="1"/>
</dbReference>
<evidence type="ECO:0000256" key="1">
    <source>
        <dbReference type="SAM" id="Phobius"/>
    </source>
</evidence>
<proteinExistence type="predicted"/>
<keyword evidence="1" id="KW-0472">Membrane</keyword>
<evidence type="ECO:0000313" key="4">
    <source>
        <dbReference type="Proteomes" id="UP001240643"/>
    </source>
</evidence>
<dbReference type="EMBL" id="JAUSWO010000001">
    <property type="protein sequence ID" value="MDQ0514267.1"/>
    <property type="molecule type" value="Genomic_DNA"/>
</dbReference>
<keyword evidence="3" id="KW-0418">Kinase</keyword>
<dbReference type="Proteomes" id="UP001240643">
    <property type="component" value="Unassembled WGS sequence"/>
</dbReference>
<sequence length="381" mass="43886">MKKEFKPGEIIDEKYELTEIIGEGGMNSVIWKAKQLTITNPYEVEFKNYCAIKMIDPDPKNQLEQFTNINKEINATQRANFRSDAFCEFYDHFWINSKRNPNKAYFAIVMELVDGMVLTNYIKLKGMIPVVEAMEIYEKILLGIKSLHQSNSEGTEVILHRDLKLDNVMLTSDFSRIKIIDLGIATVLDNTGLRSLKIEEKSIYGSTGYVPPEVKKLSSRMNSTEKAKIINEFWDIFAAGVILYNLIAAEFPYNLSSSGKYDVYLKPKFFDFPPLSNFVPNISGIIENIVYKSLVSRDEEIHHRYQNVDQILADVREWKQNPTKQVALIKPAENRNLEKVENFLLKRASYEVSSLVWNRSVFSYFLVVLILVITSLLIVFA</sequence>
<evidence type="ECO:0000313" key="3">
    <source>
        <dbReference type="EMBL" id="MDQ0514267.1"/>
    </source>
</evidence>
<feature type="domain" description="Protein kinase" evidence="2">
    <location>
        <begin position="15"/>
        <end position="312"/>
    </location>
</feature>
<dbReference type="InterPro" id="IPR011009">
    <property type="entry name" value="Kinase-like_dom_sf"/>
</dbReference>
<dbReference type="Gene3D" id="1.10.510.10">
    <property type="entry name" value="Transferase(Phosphotransferase) domain 1"/>
    <property type="match status" value="1"/>
</dbReference>
<dbReference type="PROSITE" id="PS00108">
    <property type="entry name" value="PROTEIN_KINASE_ST"/>
    <property type="match status" value="1"/>
</dbReference>
<keyword evidence="3" id="KW-0808">Transferase</keyword>
<keyword evidence="4" id="KW-1185">Reference proteome</keyword>
<organism evidence="3 4">
    <name type="scientific">Mycoplasmoides fastidiosum</name>
    <dbReference type="NCBI Taxonomy" id="92758"/>
    <lineage>
        <taxon>Bacteria</taxon>
        <taxon>Bacillati</taxon>
        <taxon>Mycoplasmatota</taxon>
        <taxon>Mycoplasmoidales</taxon>
        <taxon>Mycoplasmoidaceae</taxon>
        <taxon>Mycoplasmoides</taxon>
    </lineage>
</organism>
<dbReference type="SMART" id="SM00220">
    <property type="entry name" value="S_TKc"/>
    <property type="match status" value="1"/>
</dbReference>
<protein>
    <submittedName>
        <fullName evidence="3">Serine/threonine protein kinase</fullName>
        <ecNumber evidence="3">2.7.11.1</ecNumber>
    </submittedName>
</protein>
<dbReference type="PANTHER" id="PTHR44167">
    <property type="entry name" value="OVARIAN-SPECIFIC SERINE/THREONINE-PROTEIN KINASE LOK-RELATED"/>
    <property type="match status" value="1"/>
</dbReference>
<dbReference type="InterPro" id="IPR000719">
    <property type="entry name" value="Prot_kinase_dom"/>
</dbReference>
<comment type="caution">
    <text evidence="3">The sequence shown here is derived from an EMBL/GenBank/DDBJ whole genome shotgun (WGS) entry which is preliminary data.</text>
</comment>
<dbReference type="PANTHER" id="PTHR44167:SF24">
    <property type="entry name" value="SERINE_THREONINE-PROTEIN KINASE CHK2"/>
    <property type="match status" value="1"/>
</dbReference>
<feature type="transmembrane region" description="Helical" evidence="1">
    <location>
        <begin position="361"/>
        <end position="380"/>
    </location>
</feature>
<name>A0ABU0LZY3_9BACT</name>
<keyword evidence="1" id="KW-0812">Transmembrane</keyword>
<dbReference type="PROSITE" id="PS50011">
    <property type="entry name" value="PROTEIN_KINASE_DOM"/>
    <property type="match status" value="1"/>
</dbReference>